<evidence type="ECO:0000313" key="9">
    <source>
        <dbReference type="Proteomes" id="UP000799444"/>
    </source>
</evidence>
<dbReference type="AlphaFoldDB" id="A0A9P4QUQ7"/>
<dbReference type="Pfam" id="PF01067">
    <property type="entry name" value="Calpain_III"/>
    <property type="match status" value="1"/>
</dbReference>
<organism evidence="8 9">
    <name type="scientific">Polyplosphaeria fusca</name>
    <dbReference type="NCBI Taxonomy" id="682080"/>
    <lineage>
        <taxon>Eukaryota</taxon>
        <taxon>Fungi</taxon>
        <taxon>Dikarya</taxon>
        <taxon>Ascomycota</taxon>
        <taxon>Pezizomycotina</taxon>
        <taxon>Dothideomycetes</taxon>
        <taxon>Pleosporomycetidae</taxon>
        <taxon>Pleosporales</taxon>
        <taxon>Tetraplosphaeriaceae</taxon>
        <taxon>Polyplosphaeria</taxon>
    </lineage>
</organism>
<evidence type="ECO:0000256" key="3">
    <source>
        <dbReference type="ARBA" id="ARBA00022801"/>
    </source>
</evidence>
<dbReference type="SMART" id="SM00720">
    <property type="entry name" value="calpain_III"/>
    <property type="match status" value="1"/>
</dbReference>
<sequence>MADLRAQAQACKDAAKDSRSKLDRATSKEDAFAAALAAADSLIKAMKLTSDPDEKGQLKAECNDLLGVASRIKDSTTWPPAAPSLPPAQASPKNVEIGQWAANVAQSVQETASKDTTTSQSSHITAHSSVPLLDLSTESDAQSNKGNGPTHSGVPLVDPSSETDSQSSTGIGPAHSGVLLVDPSPEPRSQPGKGNSPFQPHSFTGQAAIVPTTASSVAQLLSLGTSRDRPSDSQSPVRRLKEPISTRKRSKREEIIVLKASVVNGFKFPPWDKMPSASEFALEEGAESFVDKRDLALSKYQQQFFSGWISAVQAIPPPSMFPKNRNGLGPLMKSNASIDLVQDAATDCSVVASLCAGIARAERGHDQILSNMIEPWDKNLGRPLLSPNGKYIVRLNFNGCWRKVEIDDRLPVSKTHRLLHVIDRRNPALLWPALLEKAYLKVRGGYDFPGSNSCGDLWALTGWIPEQVYLQETDIVPGQLWSRVYKAFLYGDVLVTVGTGKMSSKQERELGLEGQHSYVVLDMKETDHDRLLLVKNPWVEGKGWRGPRPSSAPLVESTSSSSDSRSSTNLYNRDSLPSIARPHPTTFWIALEHVIQHFESLYLNWNPGLFRHRQDIHFEWTIPSESPIGCIVDNPQFSFSGKDADAVWLLLTRHFRNAPEEARDESDAFQDGSVRGDSQVMSSGESLKGYMSIFVCNGKGERLYTKDTYVESGPYVNTTQSLLRWDCDAGSPFTVVIDQEELPASTYTFTLSAFSNTAISLEPAVQKLPLETCVIGEWTKQTAGGSPSSGRYFENPQYSLELRQTCDLAILLTSSHDSNQIHVKLAIGHGKRMYRLQSRDVLADSGDHRRGSVLARIKDLQPGLYTIICSQFEAEKIGKYKLRVDSTENVVLKPIPRDGAGLLSQKLAPACFGAKVHKIAAPLVPHRLARYTIVARFKKANSPRSADLGMVGRSPFRLSVERGRGPQRHFVIASERGDYSDSAVVRTESASIDPSENALNDLYLVLDRLSGPGGPIEEWYDVEIFTDMPKAFEIGVWREWDYDT</sequence>
<feature type="region of interest" description="Disordered" evidence="6">
    <location>
        <begin position="543"/>
        <end position="575"/>
    </location>
</feature>
<dbReference type="OrthoDB" id="167576at2759"/>
<feature type="compositionally biased region" description="Basic and acidic residues" evidence="6">
    <location>
        <begin position="13"/>
        <end position="27"/>
    </location>
</feature>
<dbReference type="PROSITE" id="PS50203">
    <property type="entry name" value="CALPAIN_CAT"/>
    <property type="match status" value="1"/>
</dbReference>
<evidence type="ECO:0000256" key="2">
    <source>
        <dbReference type="ARBA" id="ARBA00022670"/>
    </source>
</evidence>
<evidence type="ECO:0000259" key="7">
    <source>
        <dbReference type="PROSITE" id="PS50203"/>
    </source>
</evidence>
<dbReference type="GO" id="GO:0004198">
    <property type="term" value="F:calcium-dependent cysteine-type endopeptidase activity"/>
    <property type="evidence" value="ECO:0007669"/>
    <property type="project" value="InterPro"/>
</dbReference>
<feature type="domain" description="Calpain catalytic" evidence="7">
    <location>
        <begin position="265"/>
        <end position="607"/>
    </location>
</feature>
<feature type="compositionally biased region" description="Basic and acidic residues" evidence="6">
    <location>
        <begin position="239"/>
        <end position="248"/>
    </location>
</feature>
<dbReference type="Gene3D" id="2.60.120.380">
    <property type="match status" value="1"/>
</dbReference>
<dbReference type="CDD" id="cd00044">
    <property type="entry name" value="CysPc"/>
    <property type="match status" value="1"/>
</dbReference>
<evidence type="ECO:0000256" key="1">
    <source>
        <dbReference type="ARBA" id="ARBA00010193"/>
    </source>
</evidence>
<evidence type="ECO:0000256" key="5">
    <source>
        <dbReference type="PROSITE-ProRule" id="PRU00239"/>
    </source>
</evidence>
<feature type="region of interest" description="Disordered" evidence="6">
    <location>
        <begin position="224"/>
        <end position="248"/>
    </location>
</feature>
<dbReference type="Proteomes" id="UP000799444">
    <property type="component" value="Unassembled WGS sequence"/>
</dbReference>
<dbReference type="GO" id="GO:0006508">
    <property type="term" value="P:proteolysis"/>
    <property type="evidence" value="ECO:0007669"/>
    <property type="project" value="UniProtKB-KW"/>
</dbReference>
<feature type="compositionally biased region" description="Low complexity" evidence="6">
    <location>
        <begin position="1"/>
        <end position="12"/>
    </location>
</feature>
<feature type="active site" evidence="5">
    <location>
        <position position="536"/>
    </location>
</feature>
<keyword evidence="9" id="KW-1185">Reference proteome</keyword>
<feature type="compositionally biased region" description="Polar residues" evidence="6">
    <location>
        <begin position="136"/>
        <end position="150"/>
    </location>
</feature>
<dbReference type="Gene3D" id="3.90.70.10">
    <property type="entry name" value="Cysteine proteinases"/>
    <property type="match status" value="1"/>
</dbReference>
<dbReference type="InterPro" id="IPR051297">
    <property type="entry name" value="PalB/RIM13"/>
</dbReference>
<feature type="compositionally biased region" description="Polar residues" evidence="6">
    <location>
        <begin position="104"/>
        <end position="128"/>
    </location>
</feature>
<protein>
    <submittedName>
        <fullName evidence="8">Cysteine proteinase</fullName>
    </submittedName>
</protein>
<dbReference type="PANTHER" id="PTHR46143:SF1">
    <property type="entry name" value="CALPAIN-7"/>
    <property type="match status" value="1"/>
</dbReference>
<evidence type="ECO:0000256" key="4">
    <source>
        <dbReference type="ARBA" id="ARBA00022807"/>
    </source>
</evidence>
<comment type="caution">
    <text evidence="8">The sequence shown here is derived from an EMBL/GenBank/DDBJ whole genome shotgun (WGS) entry which is preliminary data.</text>
</comment>
<dbReference type="SUPFAM" id="SSF54001">
    <property type="entry name" value="Cysteine proteinases"/>
    <property type="match status" value="1"/>
</dbReference>
<name>A0A9P4QUQ7_9PLEO</name>
<feature type="active site" evidence="5">
    <location>
        <position position="348"/>
    </location>
</feature>
<feature type="active site" evidence="5">
    <location>
        <position position="516"/>
    </location>
</feature>
<dbReference type="InterPro" id="IPR001300">
    <property type="entry name" value="Peptidase_C2_calpain_cat"/>
</dbReference>
<keyword evidence="4 5" id="KW-0788">Thiol protease</keyword>
<dbReference type="InterPro" id="IPR022683">
    <property type="entry name" value="Calpain_III"/>
</dbReference>
<feature type="compositionally biased region" description="Polar residues" evidence="6">
    <location>
        <begin position="160"/>
        <end position="170"/>
    </location>
</feature>
<proteinExistence type="inferred from homology"/>
<dbReference type="SUPFAM" id="SSF49758">
    <property type="entry name" value="Calpain large subunit, middle domain (domain III)"/>
    <property type="match status" value="2"/>
</dbReference>
<evidence type="ECO:0000256" key="6">
    <source>
        <dbReference type="SAM" id="MobiDB-lite"/>
    </source>
</evidence>
<dbReference type="EMBL" id="ML996171">
    <property type="protein sequence ID" value="KAF2732815.1"/>
    <property type="molecule type" value="Genomic_DNA"/>
</dbReference>
<dbReference type="SMART" id="SM00230">
    <property type="entry name" value="CysPc"/>
    <property type="match status" value="1"/>
</dbReference>
<comment type="similarity">
    <text evidence="1">Belongs to the peptidase C2 family. PalB/RIM13 subfamily.</text>
</comment>
<gene>
    <name evidence="8" type="ORF">EJ04DRAFT_578121</name>
</gene>
<dbReference type="Pfam" id="PF25435">
    <property type="entry name" value="PalB_C"/>
    <property type="match status" value="1"/>
</dbReference>
<reference evidence="8" key="1">
    <citation type="journal article" date="2020" name="Stud. Mycol.">
        <title>101 Dothideomycetes genomes: a test case for predicting lifestyles and emergence of pathogens.</title>
        <authorList>
            <person name="Haridas S."/>
            <person name="Albert R."/>
            <person name="Binder M."/>
            <person name="Bloem J."/>
            <person name="Labutti K."/>
            <person name="Salamov A."/>
            <person name="Andreopoulos B."/>
            <person name="Baker S."/>
            <person name="Barry K."/>
            <person name="Bills G."/>
            <person name="Bluhm B."/>
            <person name="Cannon C."/>
            <person name="Castanera R."/>
            <person name="Culley D."/>
            <person name="Daum C."/>
            <person name="Ezra D."/>
            <person name="Gonzalez J."/>
            <person name="Henrissat B."/>
            <person name="Kuo A."/>
            <person name="Liang C."/>
            <person name="Lipzen A."/>
            <person name="Lutzoni F."/>
            <person name="Magnuson J."/>
            <person name="Mondo S."/>
            <person name="Nolan M."/>
            <person name="Ohm R."/>
            <person name="Pangilinan J."/>
            <person name="Park H.-J."/>
            <person name="Ramirez L."/>
            <person name="Alfaro M."/>
            <person name="Sun H."/>
            <person name="Tritt A."/>
            <person name="Yoshinaga Y."/>
            <person name="Zwiers L.-H."/>
            <person name="Turgeon B."/>
            <person name="Goodwin S."/>
            <person name="Spatafora J."/>
            <person name="Crous P."/>
            <person name="Grigoriev I."/>
        </authorList>
    </citation>
    <scope>NUCLEOTIDE SEQUENCE</scope>
    <source>
        <strain evidence="8">CBS 125425</strain>
    </source>
</reference>
<evidence type="ECO:0000313" key="8">
    <source>
        <dbReference type="EMBL" id="KAF2732815.1"/>
    </source>
</evidence>
<dbReference type="InterPro" id="IPR038765">
    <property type="entry name" value="Papain-like_cys_pep_sf"/>
</dbReference>
<dbReference type="InterPro" id="IPR036213">
    <property type="entry name" value="Calpain_III_sf"/>
</dbReference>
<dbReference type="Pfam" id="PF00648">
    <property type="entry name" value="Peptidase_C2"/>
    <property type="match status" value="1"/>
</dbReference>
<dbReference type="PANTHER" id="PTHR46143">
    <property type="entry name" value="CALPAIN-7"/>
    <property type="match status" value="1"/>
</dbReference>
<feature type="region of interest" description="Disordered" evidence="6">
    <location>
        <begin position="1"/>
        <end position="27"/>
    </location>
</feature>
<feature type="compositionally biased region" description="Polar residues" evidence="6">
    <location>
        <begin position="192"/>
        <end position="203"/>
    </location>
</feature>
<feature type="region of interest" description="Disordered" evidence="6">
    <location>
        <begin position="74"/>
        <end position="203"/>
    </location>
</feature>
<keyword evidence="3 5" id="KW-0378">Hydrolase</keyword>
<feature type="compositionally biased region" description="Low complexity" evidence="6">
    <location>
        <begin position="557"/>
        <end position="568"/>
    </location>
</feature>
<accession>A0A9P4QUQ7</accession>
<keyword evidence="2 5" id="KW-0645">Protease</keyword>
<dbReference type="InterPro" id="IPR022682">
    <property type="entry name" value="Calpain_domain_III"/>
</dbReference>